<evidence type="ECO:0000256" key="1">
    <source>
        <dbReference type="ARBA" id="ARBA00023004"/>
    </source>
</evidence>
<organism evidence="6 7">
    <name type="scientific">Candidatus Profftia tarda</name>
    <dbReference type="NCBI Taxonomy" id="1177216"/>
    <lineage>
        <taxon>Bacteria</taxon>
        <taxon>Pseudomonadati</taxon>
        <taxon>Pseudomonadota</taxon>
        <taxon>Gammaproteobacteria</taxon>
        <taxon>Enterobacterales</taxon>
        <taxon>Enterobacteriaceae</taxon>
        <taxon>Candidatus Profftia</taxon>
    </lineage>
</organism>
<evidence type="ECO:0000313" key="7">
    <source>
        <dbReference type="Proteomes" id="UP000683585"/>
    </source>
</evidence>
<gene>
    <name evidence="6" type="ORF">PROFFT_A_02580</name>
</gene>
<dbReference type="GO" id="GO:0034599">
    <property type="term" value="P:cellular response to oxidative stress"/>
    <property type="evidence" value="ECO:0007669"/>
    <property type="project" value="TreeGrafter"/>
</dbReference>
<dbReference type="PIRSF" id="PIRSF029827">
    <property type="entry name" value="Fe_traffic_YggX"/>
    <property type="match status" value="1"/>
</dbReference>
<dbReference type="Gene3D" id="1.10.3880.10">
    <property type="entry name" value="Fe(II) trafficking protein YggX"/>
    <property type="match status" value="1"/>
</dbReference>
<evidence type="ECO:0000256" key="2">
    <source>
        <dbReference type="ARBA" id="ARBA00053793"/>
    </source>
</evidence>
<evidence type="ECO:0000256" key="3">
    <source>
        <dbReference type="ARBA" id="ARBA00061679"/>
    </source>
</evidence>
<evidence type="ECO:0000256" key="4">
    <source>
        <dbReference type="ARBA" id="ARBA00070403"/>
    </source>
</evidence>
<keyword evidence="7" id="KW-1185">Reference proteome</keyword>
<dbReference type="GO" id="GO:0005829">
    <property type="term" value="C:cytosol"/>
    <property type="evidence" value="ECO:0007669"/>
    <property type="project" value="TreeGrafter"/>
</dbReference>
<protein>
    <recommendedName>
        <fullName evidence="4 5">Probable Fe(2+)-trafficking protein</fullName>
    </recommendedName>
</protein>
<dbReference type="NCBIfam" id="NF003817">
    <property type="entry name" value="PRK05408.1"/>
    <property type="match status" value="1"/>
</dbReference>
<dbReference type="EMBL" id="LR890047">
    <property type="protein sequence ID" value="CAD6509396.1"/>
    <property type="molecule type" value="Genomic_DNA"/>
</dbReference>
<dbReference type="GO" id="GO:0005506">
    <property type="term" value="F:iron ion binding"/>
    <property type="evidence" value="ECO:0007669"/>
    <property type="project" value="UniProtKB-UniRule"/>
</dbReference>
<keyword evidence="1 5" id="KW-0408">Iron</keyword>
<dbReference type="Pfam" id="PF04362">
    <property type="entry name" value="Iron_traffic"/>
    <property type="match status" value="1"/>
</dbReference>
<comment type="similarity">
    <text evidence="3 5">Belongs to the Fe(2+)-trafficking protein family.</text>
</comment>
<dbReference type="Proteomes" id="UP000683585">
    <property type="component" value="Chromosome"/>
</dbReference>
<evidence type="ECO:0000313" key="6">
    <source>
        <dbReference type="EMBL" id="CAD6509396.1"/>
    </source>
</evidence>
<evidence type="ECO:0000256" key="5">
    <source>
        <dbReference type="HAMAP-Rule" id="MF_00686"/>
    </source>
</evidence>
<proteinExistence type="inferred from homology"/>
<reference evidence="6" key="1">
    <citation type="submission" date="2020-10" db="EMBL/GenBank/DDBJ databases">
        <authorList>
            <person name="Szabo G."/>
        </authorList>
    </citation>
    <scope>NUCLEOTIDE SEQUENCE</scope>
    <source>
        <strain evidence="6">PROFFT</strain>
    </source>
</reference>
<comment type="subunit">
    <text evidence="5">Monomer.</text>
</comment>
<dbReference type="InterPro" id="IPR007457">
    <property type="entry name" value="Fe_traffick_prot_YggX"/>
</dbReference>
<dbReference type="SUPFAM" id="SSF111148">
    <property type="entry name" value="YggX-like"/>
    <property type="match status" value="1"/>
</dbReference>
<dbReference type="AlphaFoldDB" id="A0A8E4GII7"/>
<dbReference type="PANTHER" id="PTHR36965">
    <property type="entry name" value="FE(2+)-TRAFFICKING PROTEIN-RELATED"/>
    <property type="match status" value="1"/>
</dbReference>
<accession>A0A8E4GII7</accession>
<dbReference type="FunFam" id="1.10.3880.10:FF:000001">
    <property type="entry name" value="Probable Fe(2+)-trafficking protein"/>
    <property type="match status" value="1"/>
</dbReference>
<dbReference type="KEGG" id="ptf:PROFFT_A_02580"/>
<dbReference type="HAMAP" id="MF_00686">
    <property type="entry name" value="Fe_traffic_YggX"/>
    <property type="match status" value="1"/>
</dbReference>
<name>A0A8E4GII7_9ENTR</name>
<dbReference type="PANTHER" id="PTHR36965:SF1">
    <property type="entry name" value="FE(2+)-TRAFFICKING PROTEIN-RELATED"/>
    <property type="match status" value="1"/>
</dbReference>
<comment type="function">
    <text evidence="2">Could be a mediator in iron transactions between iron acquisition and iron-requiring processes, such as synthesis and/or repair of Fe-S clusters in biosynthetic enzymes. Necessary to maintain high levels of aconitase under oxidative stress.</text>
</comment>
<sequence>MMYRKIFCSFFKEEKEGQEFQIYPGELGKRIFNEISKEAWSRWLQKQTILINDRKLSLINPNDRKLLEQEMIQFLFEGHDIYSSGYTPVRN</sequence>
<dbReference type="InterPro" id="IPR036766">
    <property type="entry name" value="Fe_traffick_prot_YggX_sf"/>
</dbReference>